<dbReference type="GO" id="GO:0003700">
    <property type="term" value="F:DNA-binding transcription factor activity"/>
    <property type="evidence" value="ECO:0007669"/>
    <property type="project" value="InterPro"/>
</dbReference>
<dbReference type="InterPro" id="IPR036390">
    <property type="entry name" value="WH_DNA-bd_sf"/>
</dbReference>
<evidence type="ECO:0000256" key="4">
    <source>
        <dbReference type="ARBA" id="ARBA00023163"/>
    </source>
</evidence>
<evidence type="ECO:0000259" key="5">
    <source>
        <dbReference type="PROSITE" id="PS50931"/>
    </source>
</evidence>
<keyword evidence="7" id="KW-1185">Reference proteome</keyword>
<keyword evidence="3" id="KW-0238">DNA-binding</keyword>
<organism evidence="6 7">
    <name type="scientific">Methylobacterium durans</name>
    <dbReference type="NCBI Taxonomy" id="2202825"/>
    <lineage>
        <taxon>Bacteria</taxon>
        <taxon>Pseudomonadati</taxon>
        <taxon>Pseudomonadota</taxon>
        <taxon>Alphaproteobacteria</taxon>
        <taxon>Hyphomicrobiales</taxon>
        <taxon>Methylobacteriaceae</taxon>
        <taxon>Methylobacterium</taxon>
    </lineage>
</organism>
<dbReference type="InterPro" id="IPR000847">
    <property type="entry name" value="LysR_HTH_N"/>
</dbReference>
<evidence type="ECO:0000256" key="3">
    <source>
        <dbReference type="ARBA" id="ARBA00023125"/>
    </source>
</evidence>
<dbReference type="Pfam" id="PF03466">
    <property type="entry name" value="LysR_substrate"/>
    <property type="match status" value="1"/>
</dbReference>
<comment type="similarity">
    <text evidence="1">Belongs to the LysR transcriptional regulatory family.</text>
</comment>
<dbReference type="InterPro" id="IPR005119">
    <property type="entry name" value="LysR_subst-bd"/>
</dbReference>
<keyword evidence="4" id="KW-0804">Transcription</keyword>
<accession>A0A2U8WD59</accession>
<dbReference type="RefSeq" id="WP_109895384.1">
    <property type="nucleotide sequence ID" value="NZ_CP029550.1"/>
</dbReference>
<dbReference type="SUPFAM" id="SSF46785">
    <property type="entry name" value="Winged helix' DNA-binding domain"/>
    <property type="match status" value="1"/>
</dbReference>
<evidence type="ECO:0000313" key="7">
    <source>
        <dbReference type="Proteomes" id="UP000245926"/>
    </source>
</evidence>
<name>A0A2U8WD59_9HYPH</name>
<dbReference type="EMBL" id="CP029550">
    <property type="protein sequence ID" value="AWN44029.1"/>
    <property type="molecule type" value="Genomic_DNA"/>
</dbReference>
<evidence type="ECO:0000256" key="1">
    <source>
        <dbReference type="ARBA" id="ARBA00009437"/>
    </source>
</evidence>
<dbReference type="SUPFAM" id="SSF53850">
    <property type="entry name" value="Periplasmic binding protein-like II"/>
    <property type="match status" value="1"/>
</dbReference>
<dbReference type="KEGG" id="mets:DK389_30415"/>
<dbReference type="InterPro" id="IPR036388">
    <property type="entry name" value="WH-like_DNA-bd_sf"/>
</dbReference>
<dbReference type="PROSITE" id="PS50931">
    <property type="entry name" value="HTH_LYSR"/>
    <property type="match status" value="1"/>
</dbReference>
<dbReference type="Gene3D" id="1.10.10.10">
    <property type="entry name" value="Winged helix-like DNA-binding domain superfamily/Winged helix DNA-binding domain"/>
    <property type="match status" value="1"/>
</dbReference>
<dbReference type="PANTHER" id="PTHR30579">
    <property type="entry name" value="TRANSCRIPTIONAL REGULATOR"/>
    <property type="match status" value="1"/>
</dbReference>
<dbReference type="Gene3D" id="3.40.190.10">
    <property type="entry name" value="Periplasmic binding protein-like II"/>
    <property type="match status" value="2"/>
</dbReference>
<keyword evidence="2" id="KW-0805">Transcription regulation</keyword>
<dbReference type="Pfam" id="PF00126">
    <property type="entry name" value="HTH_1"/>
    <property type="match status" value="1"/>
</dbReference>
<protein>
    <submittedName>
        <fullName evidence="6">LysR family transcriptional regulator</fullName>
    </submittedName>
</protein>
<dbReference type="InterPro" id="IPR050176">
    <property type="entry name" value="LTTR"/>
</dbReference>
<dbReference type="OrthoDB" id="1631201at2"/>
<dbReference type="Proteomes" id="UP000245926">
    <property type="component" value="Chromosome"/>
</dbReference>
<dbReference type="GO" id="GO:0003677">
    <property type="term" value="F:DNA binding"/>
    <property type="evidence" value="ECO:0007669"/>
    <property type="project" value="UniProtKB-KW"/>
</dbReference>
<sequence>MIPDLEIPLLRTFVAVNETGSITSAGRQVGRTQPAVTHQMHRLEKALGKPLFEGDRRHLTLTREGEMLLGYARTLLGLNDEIRERFQAPDIAGHVRLGVPDLYAAFLLPAVLGRFSRAYPQIEIELRCSRSVHLHAALQRDEIDVAVMTQQPEFGSATVVREEPLIWVAARDYPAGVSEPLPLALLPSGSIYRQRALDALGHVGRSWTITAVSDSIAGLQAAVYAGLAVSIFPLCALNQHVRRLGRADGLPDLPAMNIVLQRSPSGIEPAAEHLAQYIEAELSNSAHL</sequence>
<dbReference type="PRINTS" id="PR00039">
    <property type="entry name" value="HTHLYSR"/>
</dbReference>
<evidence type="ECO:0000313" key="6">
    <source>
        <dbReference type="EMBL" id="AWN44029.1"/>
    </source>
</evidence>
<evidence type="ECO:0000256" key="2">
    <source>
        <dbReference type="ARBA" id="ARBA00023015"/>
    </source>
</evidence>
<dbReference type="AlphaFoldDB" id="A0A2U8WD59"/>
<dbReference type="PANTHER" id="PTHR30579:SF7">
    <property type="entry name" value="HTH-TYPE TRANSCRIPTIONAL REGULATOR LRHA-RELATED"/>
    <property type="match status" value="1"/>
</dbReference>
<proteinExistence type="inferred from homology"/>
<gene>
    <name evidence="6" type="ORF">DK389_30415</name>
</gene>
<feature type="domain" description="HTH lysR-type" evidence="5">
    <location>
        <begin position="5"/>
        <end position="62"/>
    </location>
</feature>
<reference evidence="7" key="1">
    <citation type="submission" date="2018-05" db="EMBL/GenBank/DDBJ databases">
        <title>Complete Genome Sequence of Methylobacterium sp. 17SD2-17.</title>
        <authorList>
            <person name="Srinivasan S."/>
        </authorList>
    </citation>
    <scope>NUCLEOTIDE SEQUENCE [LARGE SCALE GENOMIC DNA]</scope>
    <source>
        <strain evidence="7">17SD2-17</strain>
    </source>
</reference>